<evidence type="ECO:0000313" key="2">
    <source>
        <dbReference type="EMBL" id="GIF02679.1"/>
    </source>
</evidence>
<organism evidence="2 3">
    <name type="scientific">Actinoplanes siamensis</name>
    <dbReference type="NCBI Taxonomy" id="1223317"/>
    <lineage>
        <taxon>Bacteria</taxon>
        <taxon>Bacillati</taxon>
        <taxon>Actinomycetota</taxon>
        <taxon>Actinomycetes</taxon>
        <taxon>Micromonosporales</taxon>
        <taxon>Micromonosporaceae</taxon>
        <taxon>Actinoplanes</taxon>
    </lineage>
</organism>
<name>A0A919KC56_9ACTN</name>
<gene>
    <name evidence="2" type="ORF">Asi03nite_02170</name>
</gene>
<reference evidence="2" key="1">
    <citation type="submission" date="2021-01" db="EMBL/GenBank/DDBJ databases">
        <title>Whole genome shotgun sequence of Actinoplanes siamensis NBRC 109076.</title>
        <authorList>
            <person name="Komaki H."/>
            <person name="Tamura T."/>
        </authorList>
    </citation>
    <scope>NUCLEOTIDE SEQUENCE</scope>
    <source>
        <strain evidence="2">NBRC 109076</strain>
    </source>
</reference>
<sequence>MPPGLLPNAVTSVNEAANAGRAAGTANPATASAPATASSTFRLIFILVTPRGRGAGSGRRRTPLCPAVSRDPAPQASNVT</sequence>
<dbReference type="Proteomes" id="UP000629619">
    <property type="component" value="Unassembled WGS sequence"/>
</dbReference>
<proteinExistence type="predicted"/>
<dbReference type="AlphaFoldDB" id="A0A919KC56"/>
<evidence type="ECO:0000256" key="1">
    <source>
        <dbReference type="SAM" id="MobiDB-lite"/>
    </source>
</evidence>
<protein>
    <submittedName>
        <fullName evidence="2">Uncharacterized protein</fullName>
    </submittedName>
</protein>
<comment type="caution">
    <text evidence="2">The sequence shown here is derived from an EMBL/GenBank/DDBJ whole genome shotgun (WGS) entry which is preliminary data.</text>
</comment>
<keyword evidence="3" id="KW-1185">Reference proteome</keyword>
<evidence type="ECO:0000313" key="3">
    <source>
        <dbReference type="Proteomes" id="UP000629619"/>
    </source>
</evidence>
<feature type="region of interest" description="Disordered" evidence="1">
    <location>
        <begin position="52"/>
        <end position="80"/>
    </location>
</feature>
<dbReference type="EMBL" id="BOMW01000004">
    <property type="protein sequence ID" value="GIF02679.1"/>
    <property type="molecule type" value="Genomic_DNA"/>
</dbReference>
<accession>A0A919KC56</accession>